<dbReference type="AlphaFoldDB" id="A0A8H5TK11"/>
<evidence type="ECO:0000313" key="2">
    <source>
        <dbReference type="EMBL" id="KAF5672551.1"/>
    </source>
</evidence>
<dbReference type="EMBL" id="JAAGWQ010000059">
    <property type="protein sequence ID" value="KAF5672551.1"/>
    <property type="molecule type" value="Genomic_DNA"/>
</dbReference>
<sequence>MASELLGKLKETLAPTNTESHHTMARRNDSHNDESYPTESHSIYSQTTESYHENSYNNQREYGSDTRDRPLESTSDQSRQTEGVRTGQRVNSLVENVPGVPSSQSKPSPLNSPSHQGDLHRDSHTPIDAARAPPSALRKHLGEPVIEHDYPEDSTTRRHSHSHQEEHYNLR</sequence>
<feature type="compositionally biased region" description="Basic and acidic residues" evidence="1">
    <location>
        <begin position="62"/>
        <end position="71"/>
    </location>
</feature>
<keyword evidence="3" id="KW-1185">Reference proteome</keyword>
<feature type="compositionally biased region" description="Basic and acidic residues" evidence="1">
    <location>
        <begin position="140"/>
        <end position="171"/>
    </location>
</feature>
<protein>
    <submittedName>
        <fullName evidence="2">Uncharacterized protein</fullName>
    </submittedName>
</protein>
<reference evidence="2 3" key="1">
    <citation type="submission" date="2020-05" db="EMBL/GenBank/DDBJ databases">
        <title>Identification and distribution of gene clusters putatively required for synthesis of sphingolipid metabolism inhibitors in phylogenetically diverse species of the filamentous fungus Fusarium.</title>
        <authorList>
            <person name="Kim H.-S."/>
            <person name="Busman M."/>
            <person name="Brown D.W."/>
            <person name="Divon H."/>
            <person name="Uhlig S."/>
            <person name="Proctor R.H."/>
        </authorList>
    </citation>
    <scope>NUCLEOTIDE SEQUENCE [LARGE SCALE GENOMIC DNA]</scope>
    <source>
        <strain evidence="2 3">NRRL 20693</strain>
    </source>
</reference>
<gene>
    <name evidence="2" type="ORF">FHETE_3685</name>
</gene>
<name>A0A8H5TK11_FUSHE</name>
<evidence type="ECO:0000256" key="1">
    <source>
        <dbReference type="SAM" id="MobiDB-lite"/>
    </source>
</evidence>
<comment type="caution">
    <text evidence="2">The sequence shown here is derived from an EMBL/GenBank/DDBJ whole genome shotgun (WGS) entry which is preliminary data.</text>
</comment>
<feature type="compositionally biased region" description="Polar residues" evidence="1">
    <location>
        <begin position="101"/>
        <end position="115"/>
    </location>
</feature>
<dbReference type="OrthoDB" id="5128796at2759"/>
<feature type="region of interest" description="Disordered" evidence="1">
    <location>
        <begin position="1"/>
        <end position="171"/>
    </location>
</feature>
<accession>A0A8H5TK11</accession>
<proteinExistence type="predicted"/>
<feature type="compositionally biased region" description="Basic and acidic residues" evidence="1">
    <location>
        <begin position="19"/>
        <end position="34"/>
    </location>
</feature>
<dbReference type="Proteomes" id="UP000567885">
    <property type="component" value="Unassembled WGS sequence"/>
</dbReference>
<evidence type="ECO:0000313" key="3">
    <source>
        <dbReference type="Proteomes" id="UP000567885"/>
    </source>
</evidence>
<feature type="compositionally biased region" description="Polar residues" evidence="1">
    <location>
        <begin position="72"/>
        <end position="94"/>
    </location>
</feature>
<organism evidence="2 3">
    <name type="scientific">Fusarium heterosporum</name>
    <dbReference type="NCBI Taxonomy" id="42747"/>
    <lineage>
        <taxon>Eukaryota</taxon>
        <taxon>Fungi</taxon>
        <taxon>Dikarya</taxon>
        <taxon>Ascomycota</taxon>
        <taxon>Pezizomycotina</taxon>
        <taxon>Sordariomycetes</taxon>
        <taxon>Hypocreomycetidae</taxon>
        <taxon>Hypocreales</taxon>
        <taxon>Nectriaceae</taxon>
        <taxon>Fusarium</taxon>
        <taxon>Fusarium heterosporum species complex</taxon>
    </lineage>
</organism>
<feature type="compositionally biased region" description="Polar residues" evidence="1">
    <location>
        <begin position="35"/>
        <end position="61"/>
    </location>
</feature>